<dbReference type="Pfam" id="PF07714">
    <property type="entry name" value="PK_Tyr_Ser-Thr"/>
    <property type="match status" value="1"/>
</dbReference>
<evidence type="ECO:0000313" key="3">
    <source>
        <dbReference type="Proteomes" id="UP000095283"/>
    </source>
</evidence>
<keyword evidence="1" id="KW-0812">Transmembrane</keyword>
<reference evidence="4" key="1">
    <citation type="submission" date="2016-11" db="UniProtKB">
        <authorList>
            <consortium name="WormBaseParasite"/>
        </authorList>
    </citation>
    <scope>IDENTIFICATION</scope>
</reference>
<evidence type="ECO:0000256" key="1">
    <source>
        <dbReference type="SAM" id="Phobius"/>
    </source>
</evidence>
<feature type="transmembrane region" description="Helical" evidence="1">
    <location>
        <begin position="99"/>
        <end position="119"/>
    </location>
</feature>
<organism evidence="3 4">
    <name type="scientific">Heterorhabditis bacteriophora</name>
    <name type="common">Entomopathogenic nematode worm</name>
    <dbReference type="NCBI Taxonomy" id="37862"/>
    <lineage>
        <taxon>Eukaryota</taxon>
        <taxon>Metazoa</taxon>
        <taxon>Ecdysozoa</taxon>
        <taxon>Nematoda</taxon>
        <taxon>Chromadorea</taxon>
        <taxon>Rhabditida</taxon>
        <taxon>Rhabditina</taxon>
        <taxon>Rhabditomorpha</taxon>
        <taxon>Strongyloidea</taxon>
        <taxon>Heterorhabditidae</taxon>
        <taxon>Heterorhabditis</taxon>
    </lineage>
</organism>
<dbReference type="InterPro" id="IPR001245">
    <property type="entry name" value="Ser-Thr/Tyr_kinase_cat_dom"/>
</dbReference>
<dbReference type="SUPFAM" id="SSF56112">
    <property type="entry name" value="Protein kinase-like (PK-like)"/>
    <property type="match status" value="1"/>
</dbReference>
<protein>
    <submittedName>
        <fullName evidence="4">Pkinase_Tyr domain-containing protein</fullName>
    </submittedName>
</protein>
<feature type="transmembrane region" description="Helical" evidence="1">
    <location>
        <begin position="6"/>
        <end position="25"/>
    </location>
</feature>
<dbReference type="Proteomes" id="UP000095283">
    <property type="component" value="Unplaced"/>
</dbReference>
<evidence type="ECO:0000259" key="2">
    <source>
        <dbReference type="Pfam" id="PF07714"/>
    </source>
</evidence>
<dbReference type="GO" id="GO:0004672">
    <property type="term" value="F:protein kinase activity"/>
    <property type="evidence" value="ECO:0007669"/>
    <property type="project" value="InterPro"/>
</dbReference>
<dbReference type="AlphaFoldDB" id="A0A1I7XQD2"/>
<name>A0A1I7XQD2_HETBA</name>
<keyword evidence="3" id="KW-1185">Reference proteome</keyword>
<keyword evidence="1" id="KW-1133">Transmembrane helix</keyword>
<sequence length="176" mass="20950">MSLAVYFLSFFLSYFFLLIAIYIYFKATLAAHYLSLNNCFSTILCAQDCYLDDGNNLKVGGAWMGEWKYGLDDIVNHDWYWRFIAPETLTWKVRSSSSLVWNLGVFIWQLTTLCYFLPFPQRNTNKQSKSQEFRFLSRRSYLEAINNRKLVLFNNQNKDLLENYSLEMHVFYLIIL</sequence>
<dbReference type="WBParaSite" id="Hba_19680">
    <property type="protein sequence ID" value="Hba_19680"/>
    <property type="gene ID" value="Hba_19680"/>
</dbReference>
<keyword evidence="1" id="KW-0472">Membrane</keyword>
<dbReference type="InterPro" id="IPR011009">
    <property type="entry name" value="Kinase-like_dom_sf"/>
</dbReference>
<evidence type="ECO:0000313" key="4">
    <source>
        <dbReference type="WBParaSite" id="Hba_19680"/>
    </source>
</evidence>
<accession>A0A1I7XQD2</accession>
<proteinExistence type="predicted"/>
<feature type="domain" description="Serine-threonine/tyrosine-protein kinase catalytic" evidence="2">
    <location>
        <begin position="26"/>
        <end position="126"/>
    </location>
</feature>